<dbReference type="Proteomes" id="UP000290572">
    <property type="component" value="Unassembled WGS sequence"/>
</dbReference>
<evidence type="ECO:0000313" key="3">
    <source>
        <dbReference type="Proteomes" id="UP000290572"/>
    </source>
</evidence>
<feature type="transmembrane region" description="Helical" evidence="1">
    <location>
        <begin position="55"/>
        <end position="76"/>
    </location>
</feature>
<name>A0A498ME51_LABRO</name>
<gene>
    <name evidence="2" type="ORF">ROHU_026864</name>
</gene>
<keyword evidence="1" id="KW-0472">Membrane</keyword>
<accession>A0A498ME51</accession>
<sequence>MDEREREDEGGERNCGVHELICIRKVFCNSELAKYPDMLLPVSMTTGPDVMSPEALGFLSGIGVFIFLVIVLFLYLNNKLSLESANQLSSLDQYRKSTEPAVEDNVRLAVFHVSALRSCRGAGHDSSVTVKVDVRSFTNYAKKQDTLFSTITTEGIQSYTLPERISLVVFAV</sequence>
<proteinExistence type="predicted"/>
<reference evidence="2 3" key="1">
    <citation type="submission" date="2018-03" db="EMBL/GenBank/DDBJ databases">
        <title>Draft genome sequence of Rohu Carp (Labeo rohita).</title>
        <authorList>
            <person name="Das P."/>
            <person name="Kushwaha B."/>
            <person name="Joshi C.G."/>
            <person name="Kumar D."/>
            <person name="Nagpure N.S."/>
            <person name="Sahoo L."/>
            <person name="Das S.P."/>
            <person name="Bit A."/>
            <person name="Patnaik S."/>
            <person name="Meher P.K."/>
            <person name="Jayasankar P."/>
            <person name="Koringa P.G."/>
            <person name="Patel N.V."/>
            <person name="Hinsu A.T."/>
            <person name="Kumar R."/>
            <person name="Pandey M."/>
            <person name="Agarwal S."/>
            <person name="Srivastava S."/>
            <person name="Singh M."/>
            <person name="Iquebal M.A."/>
            <person name="Jaiswal S."/>
            <person name="Angadi U.B."/>
            <person name="Kumar N."/>
            <person name="Raza M."/>
            <person name="Shah T.M."/>
            <person name="Rai A."/>
            <person name="Jena J.K."/>
        </authorList>
    </citation>
    <scope>NUCLEOTIDE SEQUENCE [LARGE SCALE GENOMIC DNA]</scope>
    <source>
        <strain evidence="2">DASCIFA01</strain>
        <tissue evidence="2">Testis</tissue>
    </source>
</reference>
<organism evidence="2 3">
    <name type="scientific">Labeo rohita</name>
    <name type="common">Indian major carp</name>
    <name type="synonym">Cyprinus rohita</name>
    <dbReference type="NCBI Taxonomy" id="84645"/>
    <lineage>
        <taxon>Eukaryota</taxon>
        <taxon>Metazoa</taxon>
        <taxon>Chordata</taxon>
        <taxon>Craniata</taxon>
        <taxon>Vertebrata</taxon>
        <taxon>Euteleostomi</taxon>
        <taxon>Actinopterygii</taxon>
        <taxon>Neopterygii</taxon>
        <taxon>Teleostei</taxon>
        <taxon>Ostariophysi</taxon>
        <taxon>Cypriniformes</taxon>
        <taxon>Cyprinidae</taxon>
        <taxon>Labeoninae</taxon>
        <taxon>Labeonini</taxon>
        <taxon>Labeo</taxon>
    </lineage>
</organism>
<protein>
    <submittedName>
        <fullName evidence="2">Synaptotagmin-14 isoform X2</fullName>
    </submittedName>
</protein>
<dbReference type="STRING" id="84645.A0A498ME51"/>
<comment type="caution">
    <text evidence="2">The sequence shown here is derived from an EMBL/GenBank/DDBJ whole genome shotgun (WGS) entry which is preliminary data.</text>
</comment>
<dbReference type="AlphaFoldDB" id="A0A498ME51"/>
<dbReference type="EMBL" id="QBIY01012743">
    <property type="protein sequence ID" value="RXN17584.1"/>
    <property type="molecule type" value="Genomic_DNA"/>
</dbReference>
<keyword evidence="1" id="KW-1133">Transmembrane helix</keyword>
<keyword evidence="3" id="KW-1185">Reference proteome</keyword>
<evidence type="ECO:0000256" key="1">
    <source>
        <dbReference type="SAM" id="Phobius"/>
    </source>
</evidence>
<keyword evidence="1" id="KW-0812">Transmembrane</keyword>
<evidence type="ECO:0000313" key="2">
    <source>
        <dbReference type="EMBL" id="RXN17584.1"/>
    </source>
</evidence>